<dbReference type="Pfam" id="PF03776">
    <property type="entry name" value="MinE"/>
    <property type="match status" value="1"/>
</dbReference>
<gene>
    <name evidence="4" type="primary">minE</name>
    <name evidence="4" type="ORF">ENV82_01555</name>
</gene>
<comment type="function">
    <text evidence="3">Prevents the cell division inhibition by proteins MinC and MinD at internal division sites while permitting inhibition at polar sites. This ensures cell division at the proper site by restricting the formation of a division septum at the midpoint of the long axis of the cell.</text>
</comment>
<evidence type="ECO:0000256" key="3">
    <source>
        <dbReference type="ARBA" id="ARBA00025265"/>
    </source>
</evidence>
<evidence type="ECO:0000256" key="1">
    <source>
        <dbReference type="ARBA" id="ARBA00008168"/>
    </source>
</evidence>
<dbReference type="Gene3D" id="3.30.1070.10">
    <property type="entry name" value="Cell division topological specificity factor MinE"/>
    <property type="match status" value="1"/>
</dbReference>
<dbReference type="InterPro" id="IPR005527">
    <property type="entry name" value="MinE"/>
</dbReference>
<dbReference type="EMBL" id="DTHV01000049">
    <property type="protein sequence ID" value="HGW60115.1"/>
    <property type="molecule type" value="Genomic_DNA"/>
</dbReference>
<organism evidence="4">
    <name type="scientific">Caldisericum exile</name>
    <dbReference type="NCBI Taxonomy" id="693075"/>
    <lineage>
        <taxon>Bacteria</taxon>
        <taxon>Pseudomonadati</taxon>
        <taxon>Caldisericota/Cryosericota group</taxon>
        <taxon>Caldisericota</taxon>
        <taxon>Caldisericia</taxon>
        <taxon>Caldisericales</taxon>
        <taxon>Caldisericaceae</taxon>
        <taxon>Caldisericum</taxon>
    </lineage>
</organism>
<dbReference type="GO" id="GO:0032955">
    <property type="term" value="P:regulation of division septum assembly"/>
    <property type="evidence" value="ECO:0007669"/>
    <property type="project" value="InterPro"/>
</dbReference>
<dbReference type="AlphaFoldDB" id="A0A7C4Y038"/>
<protein>
    <recommendedName>
        <fullName evidence="2">Cell division topological specificity factor</fullName>
    </recommendedName>
</protein>
<accession>A0A7C4Y038</accession>
<keyword evidence="4" id="KW-0132">Cell division</keyword>
<comment type="caution">
    <text evidence="4">The sequence shown here is derived from an EMBL/GenBank/DDBJ whole genome shotgun (WGS) entry which is preliminary data.</text>
</comment>
<evidence type="ECO:0000256" key="2">
    <source>
        <dbReference type="ARBA" id="ARBA00020112"/>
    </source>
</evidence>
<proteinExistence type="inferred from homology"/>
<reference evidence="4" key="1">
    <citation type="journal article" date="2020" name="mSystems">
        <title>Genome- and Community-Level Interaction Insights into Carbon Utilization and Element Cycling Functions of Hydrothermarchaeota in Hydrothermal Sediment.</title>
        <authorList>
            <person name="Zhou Z."/>
            <person name="Liu Y."/>
            <person name="Xu W."/>
            <person name="Pan J."/>
            <person name="Luo Z.H."/>
            <person name="Li M."/>
        </authorList>
    </citation>
    <scope>NUCLEOTIDE SEQUENCE [LARGE SCALE GENOMIC DNA]</scope>
    <source>
        <strain evidence="4">SpSt-794</strain>
    </source>
</reference>
<sequence>MNIFRKNDPASRVAEERLKLILIQDRLLLSPQDFESLKKEILKVLSKYFDIEEASIKINLERTKEKSVFEAIVPVVSVKKGK</sequence>
<evidence type="ECO:0000313" key="4">
    <source>
        <dbReference type="EMBL" id="HGW60115.1"/>
    </source>
</evidence>
<name>A0A7C4Y038_9BACT</name>
<dbReference type="GO" id="GO:0051301">
    <property type="term" value="P:cell division"/>
    <property type="evidence" value="ECO:0007669"/>
    <property type="project" value="UniProtKB-KW"/>
</dbReference>
<keyword evidence="4" id="KW-0131">Cell cycle</keyword>
<dbReference type="InterPro" id="IPR036707">
    <property type="entry name" value="MinE_sf"/>
</dbReference>
<dbReference type="SUPFAM" id="SSF55229">
    <property type="entry name" value="Cell division protein MinE topological specificity domain"/>
    <property type="match status" value="1"/>
</dbReference>
<comment type="similarity">
    <text evidence="1">Belongs to the MinE family.</text>
</comment>
<dbReference type="NCBIfam" id="TIGR01215">
    <property type="entry name" value="minE"/>
    <property type="match status" value="1"/>
</dbReference>